<dbReference type="SFLD" id="SFLDS00019">
    <property type="entry name" value="Glutathione_Transferase_(cytos"/>
    <property type="match status" value="1"/>
</dbReference>
<dbReference type="InterPro" id="IPR036282">
    <property type="entry name" value="Glutathione-S-Trfase_C_sf"/>
</dbReference>
<dbReference type="InterPro" id="IPR004046">
    <property type="entry name" value="GST_C"/>
</dbReference>
<dbReference type="Pfam" id="PF14497">
    <property type="entry name" value="GST_C_3"/>
    <property type="match status" value="1"/>
</dbReference>
<dbReference type="SUPFAM" id="SSF47616">
    <property type="entry name" value="GST C-terminal domain-like"/>
    <property type="match status" value="1"/>
</dbReference>
<dbReference type="Pfam" id="PF02798">
    <property type="entry name" value="GST_N"/>
    <property type="match status" value="1"/>
</dbReference>
<organism evidence="3 4">
    <name type="scientific">Rhizoclosmatium globosum</name>
    <dbReference type="NCBI Taxonomy" id="329046"/>
    <lineage>
        <taxon>Eukaryota</taxon>
        <taxon>Fungi</taxon>
        <taxon>Fungi incertae sedis</taxon>
        <taxon>Chytridiomycota</taxon>
        <taxon>Chytridiomycota incertae sedis</taxon>
        <taxon>Chytridiomycetes</taxon>
        <taxon>Chytridiales</taxon>
        <taxon>Chytriomycetaceae</taxon>
        <taxon>Rhizoclosmatium</taxon>
    </lineage>
</organism>
<feature type="domain" description="GST N-terminal" evidence="1">
    <location>
        <begin position="9"/>
        <end position="90"/>
    </location>
</feature>
<dbReference type="STRING" id="329046.A0A1Y2CPU8"/>
<comment type="caution">
    <text evidence="3">The sequence shown here is derived from an EMBL/GenBank/DDBJ whole genome shotgun (WGS) entry which is preliminary data.</text>
</comment>
<evidence type="ECO:0000259" key="1">
    <source>
        <dbReference type="PROSITE" id="PS50404"/>
    </source>
</evidence>
<dbReference type="EMBL" id="MCGO01000010">
    <property type="protein sequence ID" value="ORY49042.1"/>
    <property type="molecule type" value="Genomic_DNA"/>
</dbReference>
<evidence type="ECO:0000313" key="4">
    <source>
        <dbReference type="Proteomes" id="UP000193642"/>
    </source>
</evidence>
<keyword evidence="4" id="KW-1185">Reference proteome</keyword>
<dbReference type="GO" id="GO:0004364">
    <property type="term" value="F:glutathione transferase activity"/>
    <property type="evidence" value="ECO:0007669"/>
    <property type="project" value="TreeGrafter"/>
</dbReference>
<sequence>MSSPFASKPVLTYFNLPNIGRGEVVRLFFAEAQIEYNDIRVPYGEWAAHKGDVAKLNPYGALPVLQLGDKILTQHVPILRYLSKKLGKYGGSNDDEAFAIDQITDVYIDWRASWVTTLGGDKTAHAEKIPRFYAAFEGFLAQSGKGPFLLGDQVSYAEPCLYQAVHNDGNLTNAEFAAKFPRLYTLVKAFGARPQVAKYLEARKKNEQN</sequence>
<accession>A0A1Y2CPU8</accession>
<dbReference type="PROSITE" id="PS50404">
    <property type="entry name" value="GST_NTER"/>
    <property type="match status" value="1"/>
</dbReference>
<dbReference type="PROSITE" id="PS50405">
    <property type="entry name" value="GST_CTER"/>
    <property type="match status" value="1"/>
</dbReference>
<name>A0A1Y2CPU8_9FUNG</name>
<dbReference type="InterPro" id="IPR010987">
    <property type="entry name" value="Glutathione-S-Trfase_C-like"/>
</dbReference>
<dbReference type="InterPro" id="IPR036249">
    <property type="entry name" value="Thioredoxin-like_sf"/>
</dbReference>
<protein>
    <recommendedName>
        <fullName evidence="5">Glutathione S-transferase</fullName>
    </recommendedName>
</protein>
<proteinExistence type="predicted"/>
<dbReference type="CDD" id="cd03039">
    <property type="entry name" value="GST_N_Sigma_like"/>
    <property type="match status" value="1"/>
</dbReference>
<dbReference type="OrthoDB" id="414243at2759"/>
<evidence type="ECO:0008006" key="5">
    <source>
        <dbReference type="Google" id="ProtNLM"/>
    </source>
</evidence>
<feature type="domain" description="GST C-terminal" evidence="2">
    <location>
        <begin position="93"/>
        <end position="209"/>
    </location>
</feature>
<dbReference type="Proteomes" id="UP000193642">
    <property type="component" value="Unassembled WGS sequence"/>
</dbReference>
<dbReference type="InterPro" id="IPR040079">
    <property type="entry name" value="Glutathione_S-Trfase"/>
</dbReference>
<dbReference type="PANTHER" id="PTHR11571">
    <property type="entry name" value="GLUTATHIONE S-TRANSFERASE"/>
    <property type="match status" value="1"/>
</dbReference>
<dbReference type="SUPFAM" id="SSF52833">
    <property type="entry name" value="Thioredoxin-like"/>
    <property type="match status" value="1"/>
</dbReference>
<dbReference type="AlphaFoldDB" id="A0A1Y2CPU8"/>
<dbReference type="InterPro" id="IPR004045">
    <property type="entry name" value="Glutathione_S-Trfase_N"/>
</dbReference>
<dbReference type="Gene3D" id="1.20.1050.130">
    <property type="match status" value="1"/>
</dbReference>
<dbReference type="InterPro" id="IPR050213">
    <property type="entry name" value="GST_superfamily"/>
</dbReference>
<evidence type="ECO:0000313" key="3">
    <source>
        <dbReference type="EMBL" id="ORY49042.1"/>
    </source>
</evidence>
<dbReference type="GO" id="GO:0006749">
    <property type="term" value="P:glutathione metabolic process"/>
    <property type="evidence" value="ECO:0007669"/>
    <property type="project" value="TreeGrafter"/>
</dbReference>
<gene>
    <name evidence="3" type="ORF">BCR33DRAFT_714111</name>
</gene>
<reference evidence="3 4" key="1">
    <citation type="submission" date="2016-07" db="EMBL/GenBank/DDBJ databases">
        <title>Pervasive Adenine N6-methylation of Active Genes in Fungi.</title>
        <authorList>
            <consortium name="DOE Joint Genome Institute"/>
            <person name="Mondo S.J."/>
            <person name="Dannebaum R.O."/>
            <person name="Kuo R.C."/>
            <person name="Labutti K."/>
            <person name="Haridas S."/>
            <person name="Kuo A."/>
            <person name="Salamov A."/>
            <person name="Ahrendt S.R."/>
            <person name="Lipzen A."/>
            <person name="Sullivan W."/>
            <person name="Andreopoulos W.B."/>
            <person name="Clum A."/>
            <person name="Lindquist E."/>
            <person name="Daum C."/>
            <person name="Ramamoorthy G.K."/>
            <person name="Gryganskyi A."/>
            <person name="Culley D."/>
            <person name="Magnuson J.K."/>
            <person name="James T.Y."/>
            <person name="O'Malley M.A."/>
            <person name="Stajich J.E."/>
            <person name="Spatafora J.W."/>
            <person name="Visel A."/>
            <person name="Grigoriev I.V."/>
        </authorList>
    </citation>
    <scope>NUCLEOTIDE SEQUENCE [LARGE SCALE GENOMIC DNA]</scope>
    <source>
        <strain evidence="3 4">JEL800</strain>
    </source>
</reference>
<evidence type="ECO:0000259" key="2">
    <source>
        <dbReference type="PROSITE" id="PS50405"/>
    </source>
</evidence>
<dbReference type="PANTHER" id="PTHR11571:SF150">
    <property type="entry name" value="GLUTATHIONE S-TRANSFERASE"/>
    <property type="match status" value="1"/>
</dbReference>